<proteinExistence type="inferred from homology"/>
<dbReference type="PANTHER" id="PTHR35024">
    <property type="entry name" value="HYPOTHETICAL CYTOSOLIC PROTEIN"/>
    <property type="match status" value="1"/>
</dbReference>
<evidence type="ECO:0000313" key="2">
    <source>
        <dbReference type="EMBL" id="KKW30891.1"/>
    </source>
</evidence>
<gene>
    <name evidence="2" type="ORF">UY72_C0001G0003</name>
</gene>
<comment type="similarity">
    <text evidence="1">Belongs to the bactofilin family.</text>
</comment>
<name>A0A0G1XIV6_9BACT</name>
<accession>A0A0G1XIV6</accession>
<dbReference type="AlphaFoldDB" id="A0A0G1XIV6"/>
<sequence length="123" mass="12622">MAKGNGGETIIAHGVRLEGEMAAEGDLVIEGEVHGNIKTTGDLRVGENALVEADVEAENAVIAGEIRGNIKIRGKLELFPSSTLTGDVVTDVLAIGPGAQVNGKITMGSAVATRASRKSEEAE</sequence>
<dbReference type="PATRIC" id="fig|1618989.3.peg.2"/>
<dbReference type="EMBL" id="LCRD01000001">
    <property type="protein sequence ID" value="KKW30891.1"/>
    <property type="molecule type" value="Genomic_DNA"/>
</dbReference>
<dbReference type="Pfam" id="PF04519">
    <property type="entry name" value="Bactofilin"/>
    <property type="match status" value="1"/>
</dbReference>
<evidence type="ECO:0000313" key="3">
    <source>
        <dbReference type="Proteomes" id="UP000034846"/>
    </source>
</evidence>
<dbReference type="Proteomes" id="UP000034846">
    <property type="component" value="Unassembled WGS sequence"/>
</dbReference>
<comment type="caution">
    <text evidence="2">The sequence shown here is derived from an EMBL/GenBank/DDBJ whole genome shotgun (WGS) entry which is preliminary data.</text>
</comment>
<dbReference type="PANTHER" id="PTHR35024:SF4">
    <property type="entry name" value="POLYMER-FORMING CYTOSKELETAL PROTEIN"/>
    <property type="match status" value="1"/>
</dbReference>
<organism evidence="2 3">
    <name type="scientific">Candidatus Uhrbacteria bacterium GW2011_GWD2_52_7</name>
    <dbReference type="NCBI Taxonomy" id="1618989"/>
    <lineage>
        <taxon>Bacteria</taxon>
        <taxon>Candidatus Uhriibacteriota</taxon>
    </lineage>
</organism>
<protein>
    <submittedName>
        <fullName evidence="2">Integral membrane protein CcmA involved in cell shape determination</fullName>
    </submittedName>
</protein>
<evidence type="ECO:0000256" key="1">
    <source>
        <dbReference type="ARBA" id="ARBA00044755"/>
    </source>
</evidence>
<reference evidence="2 3" key="1">
    <citation type="journal article" date="2015" name="Nature">
        <title>rRNA introns, odd ribosomes, and small enigmatic genomes across a large radiation of phyla.</title>
        <authorList>
            <person name="Brown C.T."/>
            <person name="Hug L.A."/>
            <person name="Thomas B.C."/>
            <person name="Sharon I."/>
            <person name="Castelle C.J."/>
            <person name="Singh A."/>
            <person name="Wilkins M.J."/>
            <person name="Williams K.H."/>
            <person name="Banfield J.F."/>
        </authorList>
    </citation>
    <scope>NUCLEOTIDE SEQUENCE [LARGE SCALE GENOMIC DNA]</scope>
</reference>
<dbReference type="InterPro" id="IPR007607">
    <property type="entry name" value="BacA/B"/>
</dbReference>